<protein>
    <submittedName>
        <fullName evidence="2">Uncharacterized protein DUF4159</fullName>
    </submittedName>
</protein>
<reference evidence="2 3" key="1">
    <citation type="submission" date="2018-03" db="EMBL/GenBank/DDBJ databases">
        <title>Genomic Encyclopedia of Archaeal and Bacterial Type Strains, Phase II (KMG-II): from individual species to whole genera.</title>
        <authorList>
            <person name="Goeker M."/>
        </authorList>
    </citation>
    <scope>NUCLEOTIDE SEQUENCE [LARGE SCALE GENOMIC DNA]</scope>
    <source>
        <strain evidence="2 3">DSM 100346</strain>
    </source>
</reference>
<keyword evidence="3" id="KW-1185">Reference proteome</keyword>
<dbReference type="Gene3D" id="3.40.50.12140">
    <property type="entry name" value="Domain of unknown function DUF4159"/>
    <property type="match status" value="1"/>
</dbReference>
<comment type="caution">
    <text evidence="2">The sequence shown here is derived from an EMBL/GenBank/DDBJ whole genome shotgun (WGS) entry which is preliminary data.</text>
</comment>
<evidence type="ECO:0000313" key="3">
    <source>
        <dbReference type="Proteomes" id="UP000245880"/>
    </source>
</evidence>
<accession>A0A316AN54</accession>
<evidence type="ECO:0000313" key="2">
    <source>
        <dbReference type="EMBL" id="PWJ58888.1"/>
    </source>
</evidence>
<evidence type="ECO:0000259" key="1">
    <source>
        <dbReference type="Pfam" id="PF13709"/>
    </source>
</evidence>
<name>A0A316AN54_9BACT</name>
<gene>
    <name evidence="2" type="ORF">CLV98_103255</name>
</gene>
<feature type="domain" description="DUF4159" evidence="1">
    <location>
        <begin position="26"/>
        <end position="217"/>
    </location>
</feature>
<dbReference type="Proteomes" id="UP000245880">
    <property type="component" value="Unassembled WGS sequence"/>
</dbReference>
<dbReference type="RefSeq" id="WP_109673811.1">
    <property type="nucleotide sequence ID" value="NZ_QGDT01000003.1"/>
</dbReference>
<dbReference type="AlphaFoldDB" id="A0A316AN54"/>
<dbReference type="OrthoDB" id="9804083at2"/>
<sequence length="220" mass="24889">MNKKVGLLLSLVLFTISLVNGQGNVKIAKLKYSGGGDWYANKTSLPNLIQFCNRELQTNISAQEDVVEVGSPDLFTYPFVHMTGHGNVVFTNAEAENLRNYLLAGGFLHIDDNYGLDPFVRREMKKVFPELSFVELPFDHPIYRSRYVFKDGLPKIHEHDGKPSQGFGLIWEGRLLCFYSYESDLGNGWEDQSLYNDSEASRAKALQMGANLLIYAFTVY</sequence>
<dbReference type="Pfam" id="PF13709">
    <property type="entry name" value="DUF4159"/>
    <property type="match status" value="1"/>
</dbReference>
<proteinExistence type="predicted"/>
<dbReference type="InterPro" id="IPR025297">
    <property type="entry name" value="DUF4159"/>
</dbReference>
<dbReference type="EMBL" id="QGDT01000003">
    <property type="protein sequence ID" value="PWJ58888.1"/>
    <property type="molecule type" value="Genomic_DNA"/>
</dbReference>
<organism evidence="2 3">
    <name type="scientific">Dyadobacter jejuensis</name>
    <dbReference type="NCBI Taxonomy" id="1082580"/>
    <lineage>
        <taxon>Bacteria</taxon>
        <taxon>Pseudomonadati</taxon>
        <taxon>Bacteroidota</taxon>
        <taxon>Cytophagia</taxon>
        <taxon>Cytophagales</taxon>
        <taxon>Spirosomataceae</taxon>
        <taxon>Dyadobacter</taxon>
    </lineage>
</organism>